<dbReference type="InterPro" id="IPR035979">
    <property type="entry name" value="RBD_domain_sf"/>
</dbReference>
<reference evidence="2 3" key="1">
    <citation type="submission" date="2021-06" db="EMBL/GenBank/DDBJ databases">
        <authorList>
            <person name="Palmer J.M."/>
        </authorList>
    </citation>
    <scope>NUCLEOTIDE SEQUENCE [LARGE SCALE GENOMIC DNA]</scope>
    <source>
        <strain evidence="2 3">XC_2019</strain>
        <tissue evidence="2">Muscle</tissue>
    </source>
</reference>
<evidence type="ECO:0000256" key="1">
    <source>
        <dbReference type="ARBA" id="ARBA00022884"/>
    </source>
</evidence>
<sequence>RYDTDVYNPEAPSITNISRPIYRHRANAQRPNLIGLTMGEVDQPLREGALIQFTSPEEAKRAMQSTEAVLNNRFIKVHWFRDNMGDGSGQSRSQQLHPQPQSAMVFSTSTGITKTVYNPAARKAAQRTSEEALKKKQLLICKLEKNKAMKAEDKAKIMETLGTLTKSITKLQEEIKGLSSCSNLLRTAKSKAQSGYLTSCHFQAQKELLDAELDLYQKTQAGENTALLRIKRLKGEFFHRDEAGASTPEDAVLSGHGEGDPEVVEGVFHCMQLWTIDLERWTFLVLLMQTVWTYFHTLL</sequence>
<organism evidence="2 3">
    <name type="scientific">Xenoophorus captivus</name>
    <dbReference type="NCBI Taxonomy" id="1517983"/>
    <lineage>
        <taxon>Eukaryota</taxon>
        <taxon>Metazoa</taxon>
        <taxon>Chordata</taxon>
        <taxon>Craniata</taxon>
        <taxon>Vertebrata</taxon>
        <taxon>Euteleostomi</taxon>
        <taxon>Actinopterygii</taxon>
        <taxon>Neopterygii</taxon>
        <taxon>Teleostei</taxon>
        <taxon>Neoteleostei</taxon>
        <taxon>Acanthomorphata</taxon>
        <taxon>Ovalentaria</taxon>
        <taxon>Atherinomorphae</taxon>
        <taxon>Cyprinodontiformes</taxon>
        <taxon>Goodeidae</taxon>
        <taxon>Xenoophorus</taxon>
    </lineage>
</organism>
<dbReference type="PANTHER" id="PTHR14398">
    <property type="entry name" value="RNA RECOGNITION RRM/RNP DOMAIN"/>
    <property type="match status" value="1"/>
</dbReference>
<dbReference type="EMBL" id="JAHRIN010075637">
    <property type="protein sequence ID" value="MEQ2217044.1"/>
    <property type="molecule type" value="Genomic_DNA"/>
</dbReference>
<evidence type="ECO:0008006" key="4">
    <source>
        <dbReference type="Google" id="ProtNLM"/>
    </source>
</evidence>
<evidence type="ECO:0000313" key="2">
    <source>
        <dbReference type="EMBL" id="MEQ2217044.1"/>
    </source>
</evidence>
<dbReference type="Proteomes" id="UP001434883">
    <property type="component" value="Unassembled WGS sequence"/>
</dbReference>
<feature type="non-terminal residue" evidence="2">
    <location>
        <position position="1"/>
    </location>
</feature>
<proteinExistence type="predicted"/>
<protein>
    <recommendedName>
        <fullName evidence="4">RRM domain-containing protein</fullName>
    </recommendedName>
</protein>
<dbReference type="PANTHER" id="PTHR14398:SF2">
    <property type="entry name" value="RNA-BINDING PROTEIN 26"/>
    <property type="match status" value="1"/>
</dbReference>
<dbReference type="SUPFAM" id="SSF54928">
    <property type="entry name" value="RNA-binding domain, RBD"/>
    <property type="match status" value="1"/>
</dbReference>
<gene>
    <name evidence="2" type="ORF">XENOCAPTIV_005438</name>
</gene>
<comment type="caution">
    <text evidence="2">The sequence shown here is derived from an EMBL/GenBank/DDBJ whole genome shotgun (WGS) entry which is preliminary data.</text>
</comment>
<keyword evidence="1" id="KW-0694">RNA-binding</keyword>
<name>A0ABV0S952_9TELE</name>
<evidence type="ECO:0000313" key="3">
    <source>
        <dbReference type="Proteomes" id="UP001434883"/>
    </source>
</evidence>
<dbReference type="InterPro" id="IPR045137">
    <property type="entry name" value="RBM26/27"/>
</dbReference>
<keyword evidence="3" id="KW-1185">Reference proteome</keyword>
<accession>A0ABV0S952</accession>